<accession>A0ABQ2F387</accession>
<evidence type="ECO:0000313" key="4">
    <source>
        <dbReference type="Proteomes" id="UP000647587"/>
    </source>
</evidence>
<feature type="signal peptide" evidence="1">
    <location>
        <begin position="1"/>
        <end position="21"/>
    </location>
</feature>
<organism evidence="3 4">
    <name type="scientific">Deinococcus malanensis</name>
    <dbReference type="NCBI Taxonomy" id="1706855"/>
    <lineage>
        <taxon>Bacteria</taxon>
        <taxon>Thermotogati</taxon>
        <taxon>Deinococcota</taxon>
        <taxon>Deinococci</taxon>
        <taxon>Deinococcales</taxon>
        <taxon>Deinococcaceae</taxon>
        <taxon>Deinococcus</taxon>
    </lineage>
</organism>
<dbReference type="InterPro" id="IPR025493">
    <property type="entry name" value="DUF4384"/>
</dbReference>
<proteinExistence type="predicted"/>
<dbReference type="RefSeq" id="WP_189010502.1">
    <property type="nucleotide sequence ID" value="NZ_BMPP01000015.1"/>
</dbReference>
<gene>
    <name evidence="3" type="ORF">GCM10008955_31690</name>
</gene>
<dbReference type="Pfam" id="PF14326">
    <property type="entry name" value="DUF4384"/>
    <property type="match status" value="1"/>
</dbReference>
<keyword evidence="4" id="KW-1185">Reference proteome</keyword>
<reference evidence="4" key="1">
    <citation type="journal article" date="2019" name="Int. J. Syst. Evol. Microbiol.">
        <title>The Global Catalogue of Microorganisms (GCM) 10K type strain sequencing project: providing services to taxonomists for standard genome sequencing and annotation.</title>
        <authorList>
            <consortium name="The Broad Institute Genomics Platform"/>
            <consortium name="The Broad Institute Genome Sequencing Center for Infectious Disease"/>
            <person name="Wu L."/>
            <person name="Ma J."/>
        </authorList>
    </citation>
    <scope>NUCLEOTIDE SEQUENCE [LARGE SCALE GENOMIC DNA]</scope>
    <source>
        <strain evidence="4">JCM 30331</strain>
    </source>
</reference>
<feature type="domain" description="DUF4384" evidence="2">
    <location>
        <begin position="57"/>
        <end position="135"/>
    </location>
</feature>
<comment type="caution">
    <text evidence="3">The sequence shown here is derived from an EMBL/GenBank/DDBJ whole genome shotgun (WGS) entry which is preliminary data.</text>
</comment>
<evidence type="ECO:0000313" key="3">
    <source>
        <dbReference type="EMBL" id="GGK35446.1"/>
    </source>
</evidence>
<evidence type="ECO:0000256" key="1">
    <source>
        <dbReference type="SAM" id="SignalP"/>
    </source>
</evidence>
<keyword evidence="1" id="KW-0732">Signal</keyword>
<dbReference type="EMBL" id="BMPP01000015">
    <property type="protein sequence ID" value="GGK35446.1"/>
    <property type="molecule type" value="Genomic_DNA"/>
</dbReference>
<evidence type="ECO:0000259" key="2">
    <source>
        <dbReference type="Pfam" id="PF14326"/>
    </source>
</evidence>
<protein>
    <submittedName>
        <fullName evidence="3">S-layer protein</fullName>
    </submittedName>
</protein>
<dbReference type="PANTHER" id="PTHR36194">
    <property type="entry name" value="S-LAYER-LIKE PROTEIN"/>
    <property type="match status" value="1"/>
</dbReference>
<dbReference type="PANTHER" id="PTHR36194:SF1">
    <property type="entry name" value="S-LAYER-LIKE PROTEIN"/>
    <property type="match status" value="1"/>
</dbReference>
<feature type="chain" id="PRO_5046890829" evidence="1">
    <location>
        <begin position="22"/>
        <end position="278"/>
    </location>
</feature>
<name>A0ABQ2F387_9DEIO</name>
<dbReference type="Proteomes" id="UP000647587">
    <property type="component" value="Unassembled WGS sequence"/>
</dbReference>
<sequence length="278" mass="29939">MKSFNFHIAVLAALASGGVSATPRLSTQSIIVNPAPTVLKVNVRTNRTTAGQANLGFAPGDHLEFYARVNQDAYVYLFNIDAQGQVTLLASNGLQAGGTFVKANTTQVFPKKGLASTFLLTLPQGGNQVLALASLMPLNLKHLTQVTAAQGQMTPVNVTGQEGLAQALSLVVHPLKPESWTTDTARYTISRRALNGLPAVDVKALKSEVSFNRGARLSEVYVVYADRLRAQGYKDVHATAGEREARGVFVRKGGQTHQVTLDVSQRAHTFFVKLTRQK</sequence>